<reference evidence="1" key="1">
    <citation type="submission" date="2016-05" db="EMBL/GenBank/DDBJ databases">
        <authorList>
            <person name="Lavstsen T."/>
            <person name="Jespersen J.S."/>
        </authorList>
    </citation>
    <scope>NUCLEOTIDE SEQUENCE</scope>
    <source>
        <tissue evidence="1">Brain</tissue>
    </source>
</reference>
<dbReference type="AlphaFoldDB" id="A0A1A8NK52"/>
<reference evidence="1" key="2">
    <citation type="submission" date="2016-06" db="EMBL/GenBank/DDBJ databases">
        <title>The genome of a short-lived fish provides insights into sex chromosome evolution and the genetic control of aging.</title>
        <authorList>
            <person name="Reichwald K."/>
            <person name="Felder M."/>
            <person name="Petzold A."/>
            <person name="Koch P."/>
            <person name="Groth M."/>
            <person name="Platzer M."/>
        </authorList>
    </citation>
    <scope>NUCLEOTIDE SEQUENCE</scope>
    <source>
        <tissue evidence="1">Brain</tissue>
    </source>
</reference>
<feature type="non-terminal residue" evidence="1">
    <location>
        <position position="1"/>
    </location>
</feature>
<organism evidence="1">
    <name type="scientific">Nothobranchius rachovii</name>
    <name type="common">bluefin notho</name>
    <dbReference type="NCBI Taxonomy" id="451742"/>
    <lineage>
        <taxon>Eukaryota</taxon>
        <taxon>Metazoa</taxon>
        <taxon>Chordata</taxon>
        <taxon>Craniata</taxon>
        <taxon>Vertebrata</taxon>
        <taxon>Euteleostomi</taxon>
        <taxon>Actinopterygii</taxon>
        <taxon>Neopterygii</taxon>
        <taxon>Teleostei</taxon>
        <taxon>Neoteleostei</taxon>
        <taxon>Acanthomorphata</taxon>
        <taxon>Ovalentaria</taxon>
        <taxon>Atherinomorphae</taxon>
        <taxon>Cyprinodontiformes</taxon>
        <taxon>Nothobranchiidae</taxon>
        <taxon>Nothobranchius</taxon>
    </lineage>
</organism>
<name>A0A1A8NK52_9TELE</name>
<gene>
    <name evidence="1" type="primary">Nfu_g_1_008941</name>
</gene>
<sequence>QKKAATEFSTHQATMLGMWAKHLHTDDQACLFKERSKSLNCTLGRVYIHVFSGRKKEN</sequence>
<accession>A0A1A8NK52</accession>
<proteinExistence type="predicted"/>
<dbReference type="EMBL" id="HAEH01002666">
    <property type="protein sequence ID" value="SBR69383.1"/>
    <property type="molecule type" value="Transcribed_RNA"/>
</dbReference>
<protein>
    <submittedName>
        <fullName evidence="1">Uncharacterized protein</fullName>
    </submittedName>
</protein>
<evidence type="ECO:0000313" key="1">
    <source>
        <dbReference type="EMBL" id="SBR69383.1"/>
    </source>
</evidence>